<keyword evidence="1" id="KW-0677">Repeat</keyword>
<dbReference type="SMART" id="SM00454">
    <property type="entry name" value="SAM"/>
    <property type="match status" value="1"/>
</dbReference>
<dbReference type="PANTHER" id="PTHR24166">
    <property type="entry name" value="ROLLING PEBBLES, ISOFORM B"/>
    <property type="match status" value="1"/>
</dbReference>
<dbReference type="SUPFAM" id="SSF47769">
    <property type="entry name" value="SAM/Pointed domain"/>
    <property type="match status" value="1"/>
</dbReference>
<dbReference type="InterPro" id="IPR001660">
    <property type="entry name" value="SAM"/>
</dbReference>
<evidence type="ECO:0000259" key="4">
    <source>
        <dbReference type="PROSITE" id="PS50105"/>
    </source>
</evidence>
<feature type="domain" description="SAM" evidence="4">
    <location>
        <begin position="152"/>
        <end position="215"/>
    </location>
</feature>
<dbReference type="PROSITE" id="PS50297">
    <property type="entry name" value="ANK_REP_REGION"/>
    <property type="match status" value="1"/>
</dbReference>
<protein>
    <submittedName>
        <fullName evidence="5">Ankycorbin</fullName>
    </submittedName>
</protein>
<dbReference type="InterPro" id="IPR002110">
    <property type="entry name" value="Ankyrin_rpt"/>
</dbReference>
<reference evidence="5" key="1">
    <citation type="submission" date="2021-05" db="EMBL/GenBank/DDBJ databases">
        <authorList>
            <person name="Alioto T."/>
            <person name="Alioto T."/>
            <person name="Gomez Garrido J."/>
        </authorList>
    </citation>
    <scope>NUCLEOTIDE SEQUENCE</scope>
</reference>
<dbReference type="EMBL" id="HBUF01245313">
    <property type="protein sequence ID" value="CAG6678228.1"/>
    <property type="molecule type" value="Transcribed_RNA"/>
</dbReference>
<dbReference type="InterPro" id="IPR013761">
    <property type="entry name" value="SAM/pointed_sf"/>
</dbReference>
<dbReference type="PROSITE" id="PS50088">
    <property type="entry name" value="ANK_REPEAT"/>
    <property type="match status" value="1"/>
</dbReference>
<name>A0A8D8X0S9_9HEMI</name>
<dbReference type="PANTHER" id="PTHR24166:SF48">
    <property type="entry name" value="PROTEIN VAPYRIN"/>
    <property type="match status" value="1"/>
</dbReference>
<dbReference type="Pfam" id="PF12796">
    <property type="entry name" value="Ank_2"/>
    <property type="match status" value="1"/>
</dbReference>
<keyword evidence="2 3" id="KW-0040">ANK repeat</keyword>
<dbReference type="Gene3D" id="1.25.40.20">
    <property type="entry name" value="Ankyrin repeat-containing domain"/>
    <property type="match status" value="1"/>
</dbReference>
<accession>A0A8D8X0S9</accession>
<evidence type="ECO:0000256" key="3">
    <source>
        <dbReference type="PROSITE-ProRule" id="PRU00023"/>
    </source>
</evidence>
<evidence type="ECO:0000313" key="5">
    <source>
        <dbReference type="EMBL" id="CAG6678228.1"/>
    </source>
</evidence>
<organism evidence="5">
    <name type="scientific">Cacopsylla melanoneura</name>
    <dbReference type="NCBI Taxonomy" id="428564"/>
    <lineage>
        <taxon>Eukaryota</taxon>
        <taxon>Metazoa</taxon>
        <taxon>Ecdysozoa</taxon>
        <taxon>Arthropoda</taxon>
        <taxon>Hexapoda</taxon>
        <taxon>Insecta</taxon>
        <taxon>Pterygota</taxon>
        <taxon>Neoptera</taxon>
        <taxon>Paraneoptera</taxon>
        <taxon>Hemiptera</taxon>
        <taxon>Sternorrhyncha</taxon>
        <taxon>Psylloidea</taxon>
        <taxon>Psyllidae</taxon>
        <taxon>Psyllinae</taxon>
        <taxon>Cacopsylla</taxon>
    </lineage>
</organism>
<dbReference type="InterPro" id="IPR036770">
    <property type="entry name" value="Ankyrin_rpt-contain_sf"/>
</dbReference>
<evidence type="ECO:0000256" key="2">
    <source>
        <dbReference type="ARBA" id="ARBA00023043"/>
    </source>
</evidence>
<dbReference type="PROSITE" id="PS50105">
    <property type="entry name" value="SAM_DOMAIN"/>
    <property type="match status" value="1"/>
</dbReference>
<dbReference type="SMART" id="SM00248">
    <property type="entry name" value="ANK"/>
    <property type="match status" value="3"/>
</dbReference>
<proteinExistence type="predicted"/>
<dbReference type="SUPFAM" id="SSF48403">
    <property type="entry name" value="Ankyrin repeat"/>
    <property type="match status" value="1"/>
</dbReference>
<dbReference type="Gene3D" id="1.10.150.50">
    <property type="entry name" value="Transcription Factor, Ets-1"/>
    <property type="match status" value="1"/>
</dbReference>
<dbReference type="Pfam" id="PF00536">
    <property type="entry name" value="SAM_1"/>
    <property type="match status" value="1"/>
</dbReference>
<evidence type="ECO:0000256" key="1">
    <source>
        <dbReference type="ARBA" id="ARBA00022737"/>
    </source>
</evidence>
<dbReference type="AlphaFoldDB" id="A0A8D8X0S9"/>
<dbReference type="InterPro" id="IPR050889">
    <property type="entry name" value="Dendritic_Spine_Reg/Scaffold"/>
</dbReference>
<sequence length="220" mass="24867">MFACYHGREDVVANLVQMNADLLIADSQGQTALLIAASSNNLAILSSVYDERIVNCEDTNGWTPLFHAVNVGFEPGIHYLLQHKADINHKDKSGWTVLMLACSNGAQNIIQILFKYNPDKEMLNQNEESAEDIIIKYSRRSSLVTLLQLQTPHSDALAKLLHELSLDKYYPVLRTQQIGLNEFSRMNEQDLKDAGITLLGPRRKMYLAICKLKGEEYKKD</sequence>
<feature type="repeat" description="ANK" evidence="3">
    <location>
        <begin position="60"/>
        <end position="92"/>
    </location>
</feature>